<dbReference type="KEGG" id="psey:GU243_21850"/>
<gene>
    <name evidence="2" type="ORF">GU243_21850</name>
</gene>
<reference evidence="2 3" key="1">
    <citation type="submission" date="2020-01" db="EMBL/GenBank/DDBJ databases">
        <title>Pseudarthrobacter psychrotolerans sp. nov., isolated from antarctic soil.</title>
        <authorList>
            <person name="Shin Y."/>
            <person name="Park W."/>
        </authorList>
    </citation>
    <scope>NUCLEOTIDE SEQUENCE [LARGE SCALE GENOMIC DNA]</scope>
    <source>
        <strain evidence="2 3">YJ56</strain>
    </source>
</reference>
<dbReference type="Proteomes" id="UP000464186">
    <property type="component" value="Chromosome"/>
</dbReference>
<proteinExistence type="predicted"/>
<dbReference type="EMBL" id="CP047898">
    <property type="protein sequence ID" value="QHK21872.1"/>
    <property type="molecule type" value="Genomic_DNA"/>
</dbReference>
<sequence length="264" mass="29478">MGPIRAILLPGSALPAQAAYGGLIAALGRDVQAIAKDLELYADDEPPPAWSLDTEIDGVLRDADTREWETFHLVGYSGGGAAALAFAAKHPDRLLSLALLEAAWAGNWDWSPAHTKLWKKYEQLETLPPEQFMAAFMRLGVKPGVVLPPPPDPPPPWMAKRPAGIRAFLRTFKNYDLDRERLAAFRQPVFFALGGLSNPDDYGEIATRLSRVFFPDFHLEVFPKRHHFDPPHRIEPERLAEMLRRHWQRAEAATVVEPVETHGG</sequence>
<organism evidence="2 3">
    <name type="scientific">Pseudarthrobacter psychrotolerans</name>
    <dbReference type="NCBI Taxonomy" id="2697569"/>
    <lineage>
        <taxon>Bacteria</taxon>
        <taxon>Bacillati</taxon>
        <taxon>Actinomycetota</taxon>
        <taxon>Actinomycetes</taxon>
        <taxon>Micrococcales</taxon>
        <taxon>Micrococcaceae</taxon>
        <taxon>Pseudarthrobacter</taxon>
    </lineage>
</organism>
<dbReference type="PRINTS" id="PR00111">
    <property type="entry name" value="ABHYDROLASE"/>
</dbReference>
<dbReference type="GO" id="GO:0016787">
    <property type="term" value="F:hydrolase activity"/>
    <property type="evidence" value="ECO:0007669"/>
    <property type="project" value="UniProtKB-KW"/>
</dbReference>
<keyword evidence="3" id="KW-1185">Reference proteome</keyword>
<dbReference type="Pfam" id="PF00561">
    <property type="entry name" value="Abhydrolase_1"/>
    <property type="match status" value="1"/>
</dbReference>
<evidence type="ECO:0000259" key="1">
    <source>
        <dbReference type="Pfam" id="PF00561"/>
    </source>
</evidence>
<dbReference type="SUPFAM" id="SSF53474">
    <property type="entry name" value="alpha/beta-Hydrolases"/>
    <property type="match status" value="1"/>
</dbReference>
<dbReference type="Gene3D" id="3.40.50.1820">
    <property type="entry name" value="alpha/beta hydrolase"/>
    <property type="match status" value="1"/>
</dbReference>
<accession>A0A6P1NWH2</accession>
<protein>
    <submittedName>
        <fullName evidence="2">Alpha/beta hydrolase</fullName>
    </submittedName>
</protein>
<evidence type="ECO:0000313" key="3">
    <source>
        <dbReference type="Proteomes" id="UP000464186"/>
    </source>
</evidence>
<feature type="domain" description="AB hydrolase-1" evidence="1">
    <location>
        <begin position="68"/>
        <end position="112"/>
    </location>
</feature>
<evidence type="ECO:0000313" key="2">
    <source>
        <dbReference type="EMBL" id="QHK21872.1"/>
    </source>
</evidence>
<dbReference type="InterPro" id="IPR000073">
    <property type="entry name" value="AB_hydrolase_1"/>
</dbReference>
<dbReference type="InterPro" id="IPR029058">
    <property type="entry name" value="AB_hydrolase_fold"/>
</dbReference>
<name>A0A6P1NWH2_9MICC</name>
<keyword evidence="2" id="KW-0378">Hydrolase</keyword>
<dbReference type="AlphaFoldDB" id="A0A6P1NWH2"/>